<proteinExistence type="predicted"/>
<evidence type="ECO:0000313" key="1">
    <source>
        <dbReference type="EMBL" id="PIZ15794.1"/>
    </source>
</evidence>
<evidence type="ECO:0000313" key="2">
    <source>
        <dbReference type="Proteomes" id="UP000234145"/>
    </source>
</evidence>
<dbReference type="Proteomes" id="UP000234145">
    <property type="component" value="Unassembled WGS sequence"/>
</dbReference>
<accession>A0A2H9PAY4</accession>
<protein>
    <submittedName>
        <fullName evidence="1">Uncharacterized protein</fullName>
    </submittedName>
</protein>
<name>A0A2H9PAY4_9BACT</name>
<gene>
    <name evidence="1" type="ORF">COY51_04325</name>
</gene>
<organism evidence="1 2">
    <name type="scientific">Candidatus Desantisbacteria bacterium CG_4_10_14_0_8_um_filter_39_17</name>
    <dbReference type="NCBI Taxonomy" id="1974542"/>
    <lineage>
        <taxon>Bacteria</taxon>
        <taxon>Candidatus Desantisiibacteriota</taxon>
    </lineage>
</organism>
<sequence>MIYLYWCICPLLVRIAFSSERYSFAHGGKDGHPYPVDRKIYDRSIEILRIALDKFTGSFCKIKILFRKEFFLLQFFIKCGRINK</sequence>
<comment type="caution">
    <text evidence="1">The sequence shown here is derived from an EMBL/GenBank/DDBJ whole genome shotgun (WGS) entry which is preliminary data.</text>
</comment>
<dbReference type="AlphaFoldDB" id="A0A2H9PAY4"/>
<reference evidence="2" key="1">
    <citation type="submission" date="2017-09" db="EMBL/GenBank/DDBJ databases">
        <title>Depth-based differentiation of microbial function through sediment-hosted aquifers and enrichment of novel symbionts in the deep terrestrial subsurface.</title>
        <authorList>
            <person name="Probst A.J."/>
            <person name="Ladd B."/>
            <person name="Jarett J.K."/>
            <person name="Geller-Mcgrath D.E."/>
            <person name="Sieber C.M.K."/>
            <person name="Emerson J.B."/>
            <person name="Anantharaman K."/>
            <person name="Thomas B.C."/>
            <person name="Malmstrom R."/>
            <person name="Stieglmeier M."/>
            <person name="Klingl A."/>
            <person name="Woyke T."/>
            <person name="Ryan C.M."/>
            <person name="Banfield J.F."/>
        </authorList>
    </citation>
    <scope>NUCLEOTIDE SEQUENCE [LARGE SCALE GENOMIC DNA]</scope>
</reference>
<dbReference type="EMBL" id="PFMS01000070">
    <property type="protein sequence ID" value="PIZ15794.1"/>
    <property type="molecule type" value="Genomic_DNA"/>
</dbReference>